<gene>
    <name evidence="1" type="ORF">CT0861_03876</name>
</gene>
<dbReference type="Proteomes" id="UP000076552">
    <property type="component" value="Unassembled WGS sequence"/>
</dbReference>
<accession>A0A166PKH9</accession>
<name>A0A166PKH9_9PEZI</name>
<dbReference type="EMBL" id="LFIV01000160">
    <property type="protein sequence ID" value="KZL66881.1"/>
    <property type="molecule type" value="Genomic_DNA"/>
</dbReference>
<evidence type="ECO:0000313" key="2">
    <source>
        <dbReference type="Proteomes" id="UP000076552"/>
    </source>
</evidence>
<keyword evidence="2" id="KW-1185">Reference proteome</keyword>
<evidence type="ECO:0000313" key="1">
    <source>
        <dbReference type="EMBL" id="KZL66881.1"/>
    </source>
</evidence>
<comment type="caution">
    <text evidence="1">The sequence shown here is derived from an EMBL/GenBank/DDBJ whole genome shotgun (WGS) entry which is preliminary data.</text>
</comment>
<sequence length="176" mass="19034">MHFSSSAETPGAATGWGLGQYPKCMAPVFWRVVYMYEAEKYLGLATLAVACFIVEKRYGGLVASRWVPGEAFSTVHRGHTFVHFLGCPRDKESRGQVKNGLGSAEESVQLSSSVRFHGDRSNWRTRSGGWVIAGARRMSGAEQDDGHPTGLTLMNSKRSFESCAAAASGSGGREQP</sequence>
<protein>
    <submittedName>
        <fullName evidence="1">Uncharacterized protein</fullName>
    </submittedName>
</protein>
<organism evidence="1 2">
    <name type="scientific">Colletotrichum tofieldiae</name>
    <dbReference type="NCBI Taxonomy" id="708197"/>
    <lineage>
        <taxon>Eukaryota</taxon>
        <taxon>Fungi</taxon>
        <taxon>Dikarya</taxon>
        <taxon>Ascomycota</taxon>
        <taxon>Pezizomycotina</taxon>
        <taxon>Sordariomycetes</taxon>
        <taxon>Hypocreomycetidae</taxon>
        <taxon>Glomerellales</taxon>
        <taxon>Glomerellaceae</taxon>
        <taxon>Colletotrichum</taxon>
        <taxon>Colletotrichum spaethianum species complex</taxon>
    </lineage>
</organism>
<proteinExistence type="predicted"/>
<dbReference type="AlphaFoldDB" id="A0A166PKH9"/>
<reference evidence="1 2" key="1">
    <citation type="submission" date="2015-06" db="EMBL/GenBank/DDBJ databases">
        <title>Survival trade-offs in plant roots during colonization by closely related pathogenic and mutualistic fungi.</title>
        <authorList>
            <person name="Hacquard S."/>
            <person name="Kracher B."/>
            <person name="Hiruma K."/>
            <person name="Weinman A."/>
            <person name="Muench P."/>
            <person name="Garrido Oter R."/>
            <person name="Ver Loren van Themaat E."/>
            <person name="Dallerey J.-F."/>
            <person name="Damm U."/>
            <person name="Henrissat B."/>
            <person name="Lespinet O."/>
            <person name="Thon M."/>
            <person name="Kemen E."/>
            <person name="McHardy A.C."/>
            <person name="Schulze-Lefert P."/>
            <person name="O'Connell R.J."/>
        </authorList>
    </citation>
    <scope>NUCLEOTIDE SEQUENCE [LARGE SCALE GENOMIC DNA]</scope>
    <source>
        <strain evidence="1 2">0861</strain>
    </source>
</reference>